<keyword evidence="15" id="KW-1185">Reference proteome</keyword>
<dbReference type="PANTHER" id="PTHR30069:SF29">
    <property type="entry name" value="HEMOGLOBIN AND HEMOGLOBIN-HAPTOGLOBIN-BINDING PROTEIN 1-RELATED"/>
    <property type="match status" value="1"/>
</dbReference>
<keyword evidence="3 10" id="KW-1134">Transmembrane beta strand</keyword>
<evidence type="ECO:0000256" key="4">
    <source>
        <dbReference type="ARBA" id="ARBA00022692"/>
    </source>
</evidence>
<dbReference type="InterPro" id="IPR012910">
    <property type="entry name" value="Plug_dom"/>
</dbReference>
<dbReference type="Pfam" id="PF00593">
    <property type="entry name" value="TonB_dep_Rec_b-barrel"/>
    <property type="match status" value="1"/>
</dbReference>
<dbReference type="Gene3D" id="2.60.40.1120">
    <property type="entry name" value="Carboxypeptidase-like, regulatory domain"/>
    <property type="match status" value="1"/>
</dbReference>
<comment type="subcellular location">
    <subcellularLocation>
        <location evidence="1 10">Cell outer membrane</location>
        <topology evidence="1 10">Multi-pass membrane protein</topology>
    </subcellularLocation>
</comment>
<dbReference type="InterPro" id="IPR037066">
    <property type="entry name" value="Plug_dom_sf"/>
</dbReference>
<keyword evidence="6 11" id="KW-0798">TonB box</keyword>
<evidence type="ECO:0000256" key="6">
    <source>
        <dbReference type="ARBA" id="ARBA00023077"/>
    </source>
</evidence>
<sequence length="811" mass="92471">MYRFCHDPFLGDNCSNLIVFIMFHKTLSFWLCFSLYSIAFSQNSFLIKGSVINANTLQPIEGANIISKGLFAISSVTGEFTIKNVTEGTYTFTISHIGYNPKTLMIEVDPKMENLHISLSESTTTLKEIEVHGKTKKREAKELPITTVQVSKEFMDANRENSLMQTLKKIPGVSTINIGSGQSKPVIRGLGFNRVSVVQNGVKHEAQQWGNDHGLEIDQYGIENIHIIKGPASLLYGSDAIAGVVDIQSPKTPSVNSFNGEVNVLAESNNDLLGVSTGIESRKEKWFYRGRLTYRDYGDYKVPTDKIRYESYIFDLHRNHLRNTAGNEANAAFSIGYVGESFKSETFFSNVYAKNGFFANAHGLEVRTSTIDYDSGNRDIDLPFHKVNHFKIVNNTSFYKGEHTIQLDLGYQNNHREEHSEPVPHGYMPKPDNSKERVFDKNTFSLNAKDAFKFNEKHNLVFGINTEFQNNNIGGWGFLIPKYNRFTVGFFAYDHIEASEKVHLQGGLRYDFGVINTKAYYDWYPSTVNNSDGSTSNVYLQRAQNKTLNFNNISGSLGVSYIGDKTTYKLNIGKSFRMPLANELASDGVNYHMYRYERGNLNLNPEESYQLDIDVGYSTKNFSFGISPFVNFFENFIYLNPTPNYYETLQIYEYTQSKVFRVGGELRFGYALTENLRIDASAEYVYSRQRNGPKKNFTLPFSPPLSGLVSANYQLKKDLLWFKNIRLMADYRLTAKQEEIVPPEEKTESFQVLNLSFLSNLNLFNSEKQTDLRFKLNNVFDTKYFNHTSFYRLIDVPEAGRNISLSLTIPF</sequence>
<dbReference type="InterPro" id="IPR008969">
    <property type="entry name" value="CarboxyPept-like_regulatory"/>
</dbReference>
<comment type="caution">
    <text evidence="14">The sequence shown here is derived from an EMBL/GenBank/DDBJ whole genome shotgun (WGS) entry which is preliminary data.</text>
</comment>
<dbReference type="GO" id="GO:0009279">
    <property type="term" value="C:cell outer membrane"/>
    <property type="evidence" value="ECO:0007669"/>
    <property type="project" value="UniProtKB-SubCell"/>
</dbReference>
<evidence type="ECO:0000256" key="3">
    <source>
        <dbReference type="ARBA" id="ARBA00022452"/>
    </source>
</evidence>
<evidence type="ECO:0000256" key="9">
    <source>
        <dbReference type="ARBA" id="ARBA00023237"/>
    </source>
</evidence>
<dbReference type="Pfam" id="PF13715">
    <property type="entry name" value="CarbopepD_reg_2"/>
    <property type="match status" value="1"/>
</dbReference>
<evidence type="ECO:0000259" key="13">
    <source>
        <dbReference type="Pfam" id="PF07715"/>
    </source>
</evidence>
<evidence type="ECO:0000313" key="14">
    <source>
        <dbReference type="EMBL" id="TYQ00172.1"/>
    </source>
</evidence>
<protein>
    <submittedName>
        <fullName evidence="14">Iron complex outermembrane receptor protein</fullName>
    </submittedName>
</protein>
<evidence type="ECO:0000313" key="15">
    <source>
        <dbReference type="Proteomes" id="UP000323136"/>
    </source>
</evidence>
<dbReference type="Gene3D" id="2.170.130.10">
    <property type="entry name" value="TonB-dependent receptor, plug domain"/>
    <property type="match status" value="1"/>
</dbReference>
<keyword evidence="8 14" id="KW-0675">Receptor</keyword>
<dbReference type="GO" id="GO:0015344">
    <property type="term" value="F:siderophore uptake transmembrane transporter activity"/>
    <property type="evidence" value="ECO:0007669"/>
    <property type="project" value="TreeGrafter"/>
</dbReference>
<dbReference type="AlphaFoldDB" id="A0A5S5DWE0"/>
<comment type="similarity">
    <text evidence="10 11">Belongs to the TonB-dependent receptor family.</text>
</comment>
<accession>A0A5S5DWE0</accession>
<evidence type="ECO:0000256" key="10">
    <source>
        <dbReference type="PROSITE-ProRule" id="PRU01360"/>
    </source>
</evidence>
<keyword evidence="9 10" id="KW-0998">Cell outer membrane</keyword>
<dbReference type="SUPFAM" id="SSF56935">
    <property type="entry name" value="Porins"/>
    <property type="match status" value="1"/>
</dbReference>
<evidence type="ECO:0000256" key="5">
    <source>
        <dbReference type="ARBA" id="ARBA00022729"/>
    </source>
</evidence>
<dbReference type="Gene3D" id="2.40.170.20">
    <property type="entry name" value="TonB-dependent receptor, beta-barrel domain"/>
    <property type="match status" value="1"/>
</dbReference>
<dbReference type="Pfam" id="PF07715">
    <property type="entry name" value="Plug"/>
    <property type="match status" value="1"/>
</dbReference>
<organism evidence="14 15">
    <name type="scientific">Tenacibaculum adriaticum</name>
    <dbReference type="NCBI Taxonomy" id="413713"/>
    <lineage>
        <taxon>Bacteria</taxon>
        <taxon>Pseudomonadati</taxon>
        <taxon>Bacteroidota</taxon>
        <taxon>Flavobacteriia</taxon>
        <taxon>Flavobacteriales</taxon>
        <taxon>Flavobacteriaceae</taxon>
        <taxon>Tenacibaculum</taxon>
    </lineage>
</organism>
<reference evidence="14 15" key="1">
    <citation type="submission" date="2019-07" db="EMBL/GenBank/DDBJ databases">
        <title>Genomic Encyclopedia of Type Strains, Phase IV (KMG-IV): sequencing the most valuable type-strain genomes for metagenomic binning, comparative biology and taxonomic classification.</title>
        <authorList>
            <person name="Goeker M."/>
        </authorList>
    </citation>
    <scope>NUCLEOTIDE SEQUENCE [LARGE SCALE GENOMIC DNA]</scope>
    <source>
        <strain evidence="14 15">DSM 18961</strain>
    </source>
</reference>
<keyword evidence="5" id="KW-0732">Signal</keyword>
<evidence type="ECO:0000259" key="12">
    <source>
        <dbReference type="Pfam" id="PF00593"/>
    </source>
</evidence>
<dbReference type="InterPro" id="IPR000531">
    <property type="entry name" value="Beta-barrel_TonB"/>
</dbReference>
<keyword evidence="7 10" id="KW-0472">Membrane</keyword>
<evidence type="ECO:0000256" key="8">
    <source>
        <dbReference type="ARBA" id="ARBA00023170"/>
    </source>
</evidence>
<dbReference type="InterPro" id="IPR039426">
    <property type="entry name" value="TonB-dep_rcpt-like"/>
</dbReference>
<dbReference type="PANTHER" id="PTHR30069">
    <property type="entry name" value="TONB-DEPENDENT OUTER MEMBRANE RECEPTOR"/>
    <property type="match status" value="1"/>
</dbReference>
<dbReference type="GO" id="GO:0044718">
    <property type="term" value="P:siderophore transmembrane transport"/>
    <property type="evidence" value="ECO:0007669"/>
    <property type="project" value="TreeGrafter"/>
</dbReference>
<keyword evidence="4 10" id="KW-0812">Transmembrane</keyword>
<evidence type="ECO:0000256" key="11">
    <source>
        <dbReference type="RuleBase" id="RU003357"/>
    </source>
</evidence>
<evidence type="ECO:0000256" key="2">
    <source>
        <dbReference type="ARBA" id="ARBA00022448"/>
    </source>
</evidence>
<proteinExistence type="inferred from homology"/>
<keyword evidence="2 10" id="KW-0813">Transport</keyword>
<dbReference type="Proteomes" id="UP000323136">
    <property type="component" value="Unassembled WGS sequence"/>
</dbReference>
<evidence type="ECO:0000256" key="1">
    <source>
        <dbReference type="ARBA" id="ARBA00004571"/>
    </source>
</evidence>
<dbReference type="InterPro" id="IPR036942">
    <property type="entry name" value="Beta-barrel_TonB_sf"/>
</dbReference>
<name>A0A5S5DWE0_9FLAO</name>
<evidence type="ECO:0000256" key="7">
    <source>
        <dbReference type="ARBA" id="ARBA00023136"/>
    </source>
</evidence>
<feature type="domain" description="TonB-dependent receptor plug" evidence="13">
    <location>
        <begin position="141"/>
        <end position="244"/>
    </location>
</feature>
<dbReference type="SUPFAM" id="SSF49464">
    <property type="entry name" value="Carboxypeptidase regulatory domain-like"/>
    <property type="match status" value="1"/>
</dbReference>
<feature type="domain" description="TonB-dependent receptor-like beta-barrel" evidence="12">
    <location>
        <begin position="477"/>
        <end position="779"/>
    </location>
</feature>
<gene>
    <name evidence="14" type="ORF">C7447_101782</name>
</gene>
<dbReference type="EMBL" id="VNIA01000001">
    <property type="protein sequence ID" value="TYQ00172.1"/>
    <property type="molecule type" value="Genomic_DNA"/>
</dbReference>
<dbReference type="PROSITE" id="PS52016">
    <property type="entry name" value="TONB_DEPENDENT_REC_3"/>
    <property type="match status" value="1"/>
</dbReference>